<evidence type="ECO:0000259" key="6">
    <source>
        <dbReference type="PROSITE" id="PS51194"/>
    </source>
</evidence>
<dbReference type="InterPro" id="IPR014001">
    <property type="entry name" value="Helicase_ATP-bd"/>
</dbReference>
<evidence type="ECO:0000256" key="1">
    <source>
        <dbReference type="ARBA" id="ARBA00022741"/>
    </source>
</evidence>
<dbReference type="InterPro" id="IPR011545">
    <property type="entry name" value="DEAD/DEAH_box_helicase_dom"/>
</dbReference>
<keyword evidence="3" id="KW-0347">Helicase</keyword>
<feature type="domain" description="Helicase C-terminal" evidence="6">
    <location>
        <begin position="405"/>
        <end position="553"/>
    </location>
</feature>
<dbReference type="EMBL" id="OC857466">
    <property type="protein sequence ID" value="CAD7625214.1"/>
    <property type="molecule type" value="Genomic_DNA"/>
</dbReference>
<dbReference type="GO" id="GO:0005524">
    <property type="term" value="F:ATP binding"/>
    <property type="evidence" value="ECO:0007669"/>
    <property type="project" value="UniProtKB-KW"/>
</dbReference>
<dbReference type="SMART" id="SM00487">
    <property type="entry name" value="DEXDc"/>
    <property type="match status" value="1"/>
</dbReference>
<dbReference type="GO" id="GO:0003676">
    <property type="term" value="F:nucleic acid binding"/>
    <property type="evidence" value="ECO:0007669"/>
    <property type="project" value="InterPro"/>
</dbReference>
<gene>
    <name evidence="7" type="ORF">OSB1V03_LOCUS5649</name>
</gene>
<dbReference type="SMART" id="SM00490">
    <property type="entry name" value="HELICc"/>
    <property type="match status" value="1"/>
</dbReference>
<dbReference type="PROSITE" id="PS51194">
    <property type="entry name" value="HELICASE_CTER"/>
    <property type="match status" value="1"/>
</dbReference>
<dbReference type="Proteomes" id="UP000759131">
    <property type="component" value="Unassembled WGS sequence"/>
</dbReference>
<accession>A0A7R9KL73</accession>
<sequence length="572" mass="64641">MFVKTNKTHICLTIALNVRKLSSIGQSLQSLPVIKIPKYLKTSLSAVRHNEHKRADQIVKEDKQLNDSSLNDHKFDPNVCVISTTNQRLNHFLGQKYKCLDKIPLVSKEWINGNNTNGQSMRFHVHEDNPSIVVKESPQHLSATFRSLGLKSVVCDAIESMDIKSPTGIQMAAIPSILDKKNVICSAETGSGKTMVYLAPIIQMIRQFKEYNSQQTSQYYPKGLVIVPSRELAEQVGRVAQHLATYCGIGVAVMMGGPPQHISHTGMDLIISTIGLVQPLIQKRIYSIRRLNHLVIDESDTLFDDTFGGEVIDLLGSVLVRDNTHEANDESDNEESRLESTPGGLQLVCVSATMPRNLNHTLGKIVDIDDNFDIISTHGLHHIMPHVQQNFHRIHKFERQYKLLELVKKDVRIGKPVMVFSNRSDSSNWIYHYLNDNGVHCLRLNSEISDKERYDQLKRFQSGDCNVISCTDLGSRGLDTVGVRHVINYDCPHYVSDYIHRSGRTGRMGSKQDCLVSTFVSFKPDVMMVKKLELALRLNRPIDSVDANIKHQMNVKMKTVNNSKEMRAKRKQ</sequence>
<dbReference type="OrthoDB" id="10256233at2759"/>
<dbReference type="Pfam" id="PF00271">
    <property type="entry name" value="Helicase_C"/>
    <property type="match status" value="1"/>
</dbReference>
<dbReference type="InterPro" id="IPR027417">
    <property type="entry name" value="P-loop_NTPase"/>
</dbReference>
<keyword evidence="1" id="KW-0547">Nucleotide-binding</keyword>
<keyword evidence="8" id="KW-1185">Reference proteome</keyword>
<protein>
    <recommendedName>
        <fullName evidence="9">RNA helicase</fullName>
    </recommendedName>
</protein>
<dbReference type="PROSITE" id="PS51192">
    <property type="entry name" value="HELICASE_ATP_BIND_1"/>
    <property type="match status" value="1"/>
</dbReference>
<dbReference type="PANTHER" id="PTHR47960">
    <property type="entry name" value="DEAD-BOX ATP-DEPENDENT RNA HELICASE 50"/>
    <property type="match status" value="1"/>
</dbReference>
<evidence type="ECO:0000256" key="4">
    <source>
        <dbReference type="ARBA" id="ARBA00022840"/>
    </source>
</evidence>
<dbReference type="EMBL" id="CAJPIZ010002891">
    <property type="protein sequence ID" value="CAG2105644.1"/>
    <property type="molecule type" value="Genomic_DNA"/>
</dbReference>
<evidence type="ECO:0000256" key="2">
    <source>
        <dbReference type="ARBA" id="ARBA00022801"/>
    </source>
</evidence>
<evidence type="ECO:0000313" key="7">
    <source>
        <dbReference type="EMBL" id="CAD7625214.1"/>
    </source>
</evidence>
<dbReference type="GO" id="GO:0016787">
    <property type="term" value="F:hydrolase activity"/>
    <property type="evidence" value="ECO:0007669"/>
    <property type="project" value="UniProtKB-KW"/>
</dbReference>
<name>A0A7R9KL73_9ACAR</name>
<keyword evidence="2" id="KW-0378">Hydrolase</keyword>
<dbReference type="Gene3D" id="3.40.50.300">
    <property type="entry name" value="P-loop containing nucleotide triphosphate hydrolases"/>
    <property type="match status" value="2"/>
</dbReference>
<reference evidence="7" key="1">
    <citation type="submission" date="2020-11" db="EMBL/GenBank/DDBJ databases">
        <authorList>
            <person name="Tran Van P."/>
        </authorList>
    </citation>
    <scope>NUCLEOTIDE SEQUENCE</scope>
</reference>
<keyword evidence="4" id="KW-0067">ATP-binding</keyword>
<evidence type="ECO:0000313" key="8">
    <source>
        <dbReference type="Proteomes" id="UP000759131"/>
    </source>
</evidence>
<evidence type="ECO:0000259" key="5">
    <source>
        <dbReference type="PROSITE" id="PS51192"/>
    </source>
</evidence>
<dbReference type="InterPro" id="IPR001650">
    <property type="entry name" value="Helicase_C-like"/>
</dbReference>
<dbReference type="SUPFAM" id="SSF52540">
    <property type="entry name" value="P-loop containing nucleoside triphosphate hydrolases"/>
    <property type="match status" value="1"/>
</dbReference>
<dbReference type="GO" id="GO:0004386">
    <property type="term" value="F:helicase activity"/>
    <property type="evidence" value="ECO:0007669"/>
    <property type="project" value="UniProtKB-KW"/>
</dbReference>
<feature type="domain" description="Helicase ATP-binding" evidence="5">
    <location>
        <begin position="174"/>
        <end position="372"/>
    </location>
</feature>
<organism evidence="7">
    <name type="scientific">Medioppia subpectinata</name>
    <dbReference type="NCBI Taxonomy" id="1979941"/>
    <lineage>
        <taxon>Eukaryota</taxon>
        <taxon>Metazoa</taxon>
        <taxon>Ecdysozoa</taxon>
        <taxon>Arthropoda</taxon>
        <taxon>Chelicerata</taxon>
        <taxon>Arachnida</taxon>
        <taxon>Acari</taxon>
        <taxon>Acariformes</taxon>
        <taxon>Sarcoptiformes</taxon>
        <taxon>Oribatida</taxon>
        <taxon>Brachypylina</taxon>
        <taxon>Oppioidea</taxon>
        <taxon>Oppiidae</taxon>
        <taxon>Medioppia</taxon>
    </lineage>
</organism>
<dbReference type="AlphaFoldDB" id="A0A7R9KL73"/>
<dbReference type="CDD" id="cd18787">
    <property type="entry name" value="SF2_C_DEAD"/>
    <property type="match status" value="1"/>
</dbReference>
<evidence type="ECO:0000256" key="3">
    <source>
        <dbReference type="ARBA" id="ARBA00022806"/>
    </source>
</evidence>
<dbReference type="Pfam" id="PF00270">
    <property type="entry name" value="DEAD"/>
    <property type="match status" value="1"/>
</dbReference>
<proteinExistence type="predicted"/>
<evidence type="ECO:0008006" key="9">
    <source>
        <dbReference type="Google" id="ProtNLM"/>
    </source>
</evidence>